<dbReference type="InterPro" id="IPR038440">
    <property type="entry name" value="FimV_C_sf"/>
</dbReference>
<name>A0A431TNI7_9BURK</name>
<protein>
    <recommendedName>
        <fullName evidence="3">FimV N-terminal domain-containing protein</fullName>
    </recommendedName>
</protein>
<feature type="compositionally biased region" description="Low complexity" evidence="1">
    <location>
        <begin position="481"/>
        <end position="508"/>
    </location>
</feature>
<feature type="transmembrane region" description="Helical" evidence="2">
    <location>
        <begin position="555"/>
        <end position="575"/>
    </location>
</feature>
<feature type="compositionally biased region" description="Low complexity" evidence="1">
    <location>
        <begin position="426"/>
        <end position="435"/>
    </location>
</feature>
<evidence type="ECO:0000256" key="2">
    <source>
        <dbReference type="SAM" id="Phobius"/>
    </source>
</evidence>
<dbReference type="OrthoDB" id="5298707at2"/>
<dbReference type="EMBL" id="RXOE01000002">
    <property type="protein sequence ID" value="RTQ35271.1"/>
    <property type="molecule type" value="Genomic_DNA"/>
</dbReference>
<dbReference type="Proteomes" id="UP000267418">
    <property type="component" value="Unassembled WGS sequence"/>
</dbReference>
<dbReference type="NCBIfam" id="TIGR03505">
    <property type="entry name" value="FimV_core"/>
    <property type="match status" value="1"/>
</dbReference>
<dbReference type="NCBIfam" id="TIGR03504">
    <property type="entry name" value="FimV_Cterm"/>
    <property type="match status" value="1"/>
</dbReference>
<dbReference type="InterPro" id="IPR018392">
    <property type="entry name" value="LysM"/>
</dbReference>
<gene>
    <name evidence="4" type="ORF">EJP69_12895</name>
</gene>
<keyword evidence="2" id="KW-0472">Membrane</keyword>
<reference evidence="4 5" key="1">
    <citation type="submission" date="2018-12" db="EMBL/GenBank/DDBJ databases">
        <title>The genome of Variovorax gossypii DSM 100435.</title>
        <authorList>
            <person name="Gao J."/>
            <person name="Sun J."/>
        </authorList>
    </citation>
    <scope>NUCLEOTIDE SEQUENCE [LARGE SCALE GENOMIC DNA]</scope>
    <source>
        <strain evidence="4 5">DSM 100435</strain>
    </source>
</reference>
<feature type="compositionally biased region" description="Pro residues" evidence="1">
    <location>
        <begin position="416"/>
        <end position="425"/>
    </location>
</feature>
<feature type="region of interest" description="Disordered" evidence="1">
    <location>
        <begin position="193"/>
        <end position="217"/>
    </location>
</feature>
<feature type="compositionally biased region" description="Low complexity" evidence="1">
    <location>
        <begin position="807"/>
        <end position="820"/>
    </location>
</feature>
<evidence type="ECO:0000313" key="5">
    <source>
        <dbReference type="Proteomes" id="UP000267418"/>
    </source>
</evidence>
<feature type="region of interest" description="Disordered" evidence="1">
    <location>
        <begin position="322"/>
        <end position="367"/>
    </location>
</feature>
<dbReference type="CDD" id="cd00118">
    <property type="entry name" value="LysM"/>
    <property type="match status" value="1"/>
</dbReference>
<evidence type="ECO:0000313" key="4">
    <source>
        <dbReference type="EMBL" id="RTQ35271.1"/>
    </source>
</evidence>
<feature type="compositionally biased region" description="Polar residues" evidence="1">
    <location>
        <begin position="614"/>
        <end position="623"/>
    </location>
</feature>
<accession>A0A431TNI7</accession>
<feature type="compositionally biased region" description="Low complexity" evidence="1">
    <location>
        <begin position="401"/>
        <end position="415"/>
    </location>
</feature>
<feature type="region of interest" description="Disordered" evidence="1">
    <location>
        <begin position="712"/>
        <end position="732"/>
    </location>
</feature>
<dbReference type="InterPro" id="IPR020012">
    <property type="entry name" value="LysM_FimV"/>
</dbReference>
<feature type="region of interest" description="Disordered" evidence="1">
    <location>
        <begin position="401"/>
        <end position="447"/>
    </location>
</feature>
<keyword evidence="2" id="KW-1133">Transmembrane helix</keyword>
<dbReference type="InterPro" id="IPR036779">
    <property type="entry name" value="LysM_dom_sf"/>
</dbReference>
<dbReference type="InterPro" id="IPR020011">
    <property type="entry name" value="FimV_C"/>
</dbReference>
<feature type="region of interest" description="Disordered" evidence="1">
    <location>
        <begin position="779"/>
        <end position="860"/>
    </location>
</feature>
<dbReference type="Gene3D" id="3.10.350.10">
    <property type="entry name" value="LysM domain"/>
    <property type="match status" value="1"/>
</dbReference>
<feature type="region of interest" description="Disordered" evidence="1">
    <location>
        <begin position="603"/>
        <end position="623"/>
    </location>
</feature>
<feature type="region of interest" description="Disordered" evidence="1">
    <location>
        <begin position="469"/>
        <end position="508"/>
    </location>
</feature>
<evidence type="ECO:0000256" key="1">
    <source>
        <dbReference type="SAM" id="MobiDB-lite"/>
    </source>
</evidence>
<organism evidence="4 5">
    <name type="scientific">Variovorax gossypii</name>
    <dbReference type="NCBI Taxonomy" id="1679495"/>
    <lineage>
        <taxon>Bacteria</taxon>
        <taxon>Pseudomonadati</taxon>
        <taxon>Pseudomonadota</taxon>
        <taxon>Betaproteobacteria</taxon>
        <taxon>Burkholderiales</taxon>
        <taxon>Comamonadaceae</taxon>
        <taxon>Variovorax</taxon>
    </lineage>
</organism>
<keyword evidence="5" id="KW-1185">Reference proteome</keyword>
<sequence>MTRHLLPAASPSAARPPLPSNGWRLSILGAAAAVALGLASTDASAFTLGQLKVQSALGEPLRAEIDVTEMAANEAEGLKINIATAEAFRNAGVPYNSALSDVKATLQRRAGGQYVVRLSGNRPLNDPFIDLLLEANGASGRIVRDYTVLLDPPATRQAATSTPAAPISPQIAAPVERTAPAARARRERAPVVAAPAAAAPAPAPAPSPAPAAAAPAPVTAAAPARSAGGGEQVTVQRGDTAGKIAATYKPADVSLDQMLVALLMANPDAFVGGNVNRMRAGAVLDLPSSAEASAVPPAEARRTITAQSRDFGSYRQRLADNAPTSNVAAAGRKASGKVQANVEDRNAAASSPDKLTISQGNAATRAADEKVAQNRQAQDSSNRVAELSKNISELNKLKTATGTGSSAAAPAAAPAPATPGIPVPAPNTSATVAPPAASPAPAPAPAAAAPVAAPAPAAAAAPAAAPAAPAAAAPSTPPTPEATQAAPAAAATPAADAQAAPAGTPPVAADATAAPAAAAASAAAAAAPKPAVKKAAPPPPPPEPTFLEELMDNPLMLAGAALIALLVGFLLYRVLGRRREEMSESVFLESRIPKDSFFGASGGESVDTKHRGDSTVSSLSYSPSQLDAGDVDPVAEADVYLAYGRDLQAEEILREALRLNPDRTAIHLKLLEIHAKRRDVRAYESLATEVHKLTGGLGSDWNRVVDMGKDLDPGNPLYESGSPRSGGSGGASAAETAAFAGALAAAAKPATPAPVVAPPVAVAPPAFVPSVAPLDFDLDLTTPPAPAPAPAPAPQHAPVGASLPKSAYAPAPTTARPAAPLSNGHAHATPVDLENDFDTAPGALSADTLPGSLSLSDPEHNTRPAMLRNALPADSGFIEFDMSALAGLPAARPAETAKPAATAAAQNDEGDDSPHAVKLSLARELQAIGDVEGARSLVEEVEAESAGDLKSQARQLLAELR</sequence>
<comment type="caution">
    <text evidence="4">The sequence shown here is derived from an EMBL/GenBank/DDBJ whole genome shotgun (WGS) entry which is preliminary data.</text>
</comment>
<dbReference type="AlphaFoldDB" id="A0A431TNI7"/>
<proteinExistence type="predicted"/>
<keyword evidence="2" id="KW-0812">Transmembrane</keyword>
<feature type="compositionally biased region" description="Pro residues" evidence="1">
    <location>
        <begin position="783"/>
        <end position="795"/>
    </location>
</feature>
<dbReference type="InterPro" id="IPR057840">
    <property type="entry name" value="FimV_N"/>
</dbReference>
<evidence type="ECO:0000259" key="3">
    <source>
        <dbReference type="Pfam" id="PF25800"/>
    </source>
</evidence>
<dbReference type="Pfam" id="PF25800">
    <property type="entry name" value="FimV_N"/>
    <property type="match status" value="1"/>
</dbReference>
<feature type="domain" description="FimV N-terminal" evidence="3">
    <location>
        <begin position="47"/>
        <end position="153"/>
    </location>
</feature>
<dbReference type="Gene3D" id="1.20.58.2200">
    <property type="match status" value="1"/>
</dbReference>